<sequence>MAKYTVNDAALAHAHALIGARRYVLRSNWGEVQPRAAERLVGPGLRAG</sequence>
<dbReference type="EMBL" id="CP053564">
    <property type="protein sequence ID" value="QJY49213.1"/>
    <property type="molecule type" value="Genomic_DNA"/>
</dbReference>
<organism evidence="1 2">
    <name type="scientific">Pseudonocardia broussonetiae</name>
    <dbReference type="NCBI Taxonomy" id="2736640"/>
    <lineage>
        <taxon>Bacteria</taxon>
        <taxon>Bacillati</taxon>
        <taxon>Actinomycetota</taxon>
        <taxon>Actinomycetes</taxon>
        <taxon>Pseudonocardiales</taxon>
        <taxon>Pseudonocardiaceae</taxon>
        <taxon>Pseudonocardia</taxon>
    </lineage>
</organism>
<keyword evidence="2" id="KW-1185">Reference proteome</keyword>
<dbReference type="Proteomes" id="UP000505377">
    <property type="component" value="Chromosome"/>
</dbReference>
<dbReference type="RefSeq" id="WP_172164468.1">
    <property type="nucleotide sequence ID" value="NZ_CP053564.1"/>
</dbReference>
<reference evidence="1 2" key="1">
    <citation type="submission" date="2020-05" db="EMBL/GenBank/DDBJ databases">
        <authorList>
            <person name="Mo P."/>
        </authorList>
    </citation>
    <scope>NUCLEOTIDE SEQUENCE [LARGE SCALE GENOMIC DNA]</scope>
    <source>
        <strain evidence="1 2">Gen01</strain>
    </source>
</reference>
<dbReference type="KEGG" id="pbro:HOP40_28505"/>
<accession>A0A6M6JPQ8</accession>
<evidence type="ECO:0000313" key="1">
    <source>
        <dbReference type="EMBL" id="QJY49213.1"/>
    </source>
</evidence>
<evidence type="ECO:0000313" key="2">
    <source>
        <dbReference type="Proteomes" id="UP000505377"/>
    </source>
</evidence>
<name>A0A6M6JPQ8_9PSEU</name>
<gene>
    <name evidence="1" type="ORF">HOP40_28505</name>
</gene>
<proteinExistence type="predicted"/>
<dbReference type="AlphaFoldDB" id="A0A6M6JPQ8"/>
<protein>
    <submittedName>
        <fullName evidence="1">Uncharacterized protein</fullName>
    </submittedName>
</protein>